<comment type="subunit">
    <text evidence="5">Interacts with RANBPM.</text>
</comment>
<feature type="repeat" description="WD" evidence="6">
    <location>
        <begin position="446"/>
        <end position="487"/>
    </location>
</feature>
<comment type="subcellular location">
    <subcellularLocation>
        <location evidence="1">Cytoplasm</location>
    </subcellularLocation>
</comment>
<evidence type="ECO:0000259" key="8">
    <source>
        <dbReference type="PROSITE" id="PS50897"/>
    </source>
</evidence>
<reference evidence="10" key="1">
    <citation type="journal article" date="2019" name="Plant Biotechnol. J.">
        <title>Genome sequencing of the Australian wild diploid species Gossypium australe highlights disease resistance and delayed gland morphogenesis.</title>
        <authorList>
            <person name="Cai Y."/>
            <person name="Cai X."/>
            <person name="Wang Q."/>
            <person name="Wang P."/>
            <person name="Zhang Y."/>
            <person name="Cai C."/>
            <person name="Xu Y."/>
            <person name="Wang K."/>
            <person name="Zhou Z."/>
            <person name="Wang C."/>
            <person name="Geng S."/>
            <person name="Li B."/>
            <person name="Dong Q."/>
            <person name="Hou Y."/>
            <person name="Wang H."/>
            <person name="Ai P."/>
            <person name="Liu Z."/>
            <person name="Yi F."/>
            <person name="Sun M."/>
            <person name="An G."/>
            <person name="Cheng J."/>
            <person name="Zhang Y."/>
            <person name="Shi Q."/>
            <person name="Xie Y."/>
            <person name="Shi X."/>
            <person name="Chang Y."/>
            <person name="Huang F."/>
            <person name="Chen Y."/>
            <person name="Hong S."/>
            <person name="Mi L."/>
            <person name="Sun Q."/>
            <person name="Zhang L."/>
            <person name="Zhou B."/>
            <person name="Peng R."/>
            <person name="Zhang X."/>
            <person name="Liu F."/>
        </authorList>
    </citation>
    <scope>NUCLEOTIDE SEQUENCE [LARGE SCALE GENOMIC DNA]</scope>
    <source>
        <strain evidence="10">cv. PA1801</strain>
    </source>
</reference>
<dbReference type="Pfam" id="PF23627">
    <property type="entry name" value="LisH_WDR26"/>
    <property type="match status" value="1"/>
</dbReference>
<dbReference type="CDD" id="cd00200">
    <property type="entry name" value="WD40"/>
    <property type="match status" value="1"/>
</dbReference>
<dbReference type="InterPro" id="IPR006595">
    <property type="entry name" value="CTLH_C"/>
</dbReference>
<dbReference type="SUPFAM" id="SSF50978">
    <property type="entry name" value="WD40 repeat-like"/>
    <property type="match status" value="1"/>
</dbReference>
<dbReference type="InterPro" id="IPR001680">
    <property type="entry name" value="WD40_rpt"/>
</dbReference>
<dbReference type="InterPro" id="IPR051350">
    <property type="entry name" value="WD_repeat-ST_regulator"/>
</dbReference>
<dbReference type="PROSITE" id="PS00678">
    <property type="entry name" value="WD_REPEATS_1"/>
    <property type="match status" value="2"/>
</dbReference>
<dbReference type="PANTHER" id="PTHR22838:SF0">
    <property type="entry name" value="WD REPEAT-CONTAINING PROTEIN 26"/>
    <property type="match status" value="1"/>
</dbReference>
<dbReference type="Pfam" id="PF00400">
    <property type="entry name" value="WD40"/>
    <property type="match status" value="4"/>
</dbReference>
<evidence type="ECO:0000256" key="1">
    <source>
        <dbReference type="ARBA" id="ARBA00004496"/>
    </source>
</evidence>
<evidence type="ECO:0000256" key="7">
    <source>
        <dbReference type="SAM" id="MobiDB-lite"/>
    </source>
</evidence>
<keyword evidence="4" id="KW-0677">Repeat</keyword>
<dbReference type="OrthoDB" id="972532at2759"/>
<keyword evidence="10" id="KW-1185">Reference proteome</keyword>
<evidence type="ECO:0000256" key="3">
    <source>
        <dbReference type="ARBA" id="ARBA00022574"/>
    </source>
</evidence>
<feature type="repeat" description="WD" evidence="6">
    <location>
        <begin position="402"/>
        <end position="435"/>
    </location>
</feature>
<dbReference type="SMART" id="SM00320">
    <property type="entry name" value="WD40"/>
    <property type="match status" value="7"/>
</dbReference>
<dbReference type="InterPro" id="IPR006594">
    <property type="entry name" value="LisH"/>
</dbReference>
<comment type="caution">
    <text evidence="9">The sequence shown here is derived from an EMBL/GenBank/DDBJ whole genome shotgun (WGS) entry which is preliminary data.</text>
</comment>
<evidence type="ECO:0000256" key="6">
    <source>
        <dbReference type="PROSITE-ProRule" id="PRU00221"/>
    </source>
</evidence>
<dbReference type="GO" id="GO:0005737">
    <property type="term" value="C:cytoplasm"/>
    <property type="evidence" value="ECO:0007669"/>
    <property type="project" value="UniProtKB-SubCell"/>
</dbReference>
<gene>
    <name evidence="9" type="ORF">EPI10_019047</name>
</gene>
<keyword evidence="2" id="KW-0963">Cytoplasm</keyword>
<evidence type="ECO:0000313" key="10">
    <source>
        <dbReference type="Proteomes" id="UP000325315"/>
    </source>
</evidence>
<dbReference type="InterPro" id="IPR036322">
    <property type="entry name" value="WD40_repeat_dom_sf"/>
</dbReference>
<accession>A0A5B6UE73</accession>
<dbReference type="Proteomes" id="UP000325315">
    <property type="component" value="Unassembled WGS sequence"/>
</dbReference>
<dbReference type="PROSITE" id="PS50897">
    <property type="entry name" value="CTLH"/>
    <property type="match status" value="1"/>
</dbReference>
<evidence type="ECO:0000256" key="5">
    <source>
        <dbReference type="ARBA" id="ARBA00065067"/>
    </source>
</evidence>
<sequence>MGGVEDDEPASKRMKLSSEELRRLSNGSTIKEPVAGSSRDLMARPLQSEGGEEVVGSKGVIKKVEFVRIIAKALYSLGYIKSGAHLEEESGIPLHSSVVNVFMRQILEGNWDDSVVTLHNIGLTDERTVKSASFLILEQKFFELLDEEKVMDALNTLRTEIAPLGVNDSRVRELSSYIVSPSYCSPTRSPKQGTVRARSRSKLLEELQKLLPATVMIPEGRLEHLVEQALVLQRDACMFHNSLDKEMSLYSDHQCGRDQIPSQALQVRLCSANQIFFWSFIFLFEYLLDGKFLIVCSHEVFSTILPVYTSLESLFKRLLGSENESGKNNLKLSKKIAYHLYEIQCDFLARMLVSLFEAGECPLISSFIGSHRFDPRIIKISCKLLLSYFKQKSMSFFLQQILQAHTDEVWFLQFSHNGKYLASSSNDQSAIIWEVYETGVSLKHKLSGHQKPLSSVSWSPDDRQLLTCGAEEVVRRWDVSSGECLHVYEKTGLGMVSCGWSPDGKWIFSGLNDKSICMWELDGKELECWKGQRTLKISDLEITRDGKQIISICRETAILLLDREAKVERFIEEDQPITSFSLSRDSRFLLINLLNQEIHLWNIEGDPKLVSKYRGHKRTRFIIRSCFGGLEQAFIASGSEDSLNIAYKFLRWVYIWHRGTGELIETLPGHSGAVNCVSWNPANPHMLASASDDRTIRIWGLNNLSTKRKEPCSNGIHYCNGGY</sequence>
<dbReference type="PROSITE" id="PS50896">
    <property type="entry name" value="LISH"/>
    <property type="match status" value="1"/>
</dbReference>
<dbReference type="Gene3D" id="2.130.10.10">
    <property type="entry name" value="YVTN repeat-like/Quinoprotein amine dehydrogenase"/>
    <property type="match status" value="2"/>
</dbReference>
<dbReference type="EMBL" id="SMMG02000012">
    <property type="protein sequence ID" value="KAA3456089.1"/>
    <property type="molecule type" value="Genomic_DNA"/>
</dbReference>
<dbReference type="InterPro" id="IPR015943">
    <property type="entry name" value="WD40/YVTN_repeat-like_dom_sf"/>
</dbReference>
<keyword evidence="3 6" id="KW-0853">WD repeat</keyword>
<dbReference type="PANTHER" id="PTHR22838">
    <property type="entry name" value="WD REPEAT PROTEIN 26-RELATED"/>
    <property type="match status" value="1"/>
</dbReference>
<feature type="region of interest" description="Disordered" evidence="7">
    <location>
        <begin position="1"/>
        <end position="36"/>
    </location>
</feature>
<feature type="repeat" description="WD" evidence="6">
    <location>
        <begin position="667"/>
        <end position="709"/>
    </location>
</feature>
<evidence type="ECO:0000256" key="2">
    <source>
        <dbReference type="ARBA" id="ARBA00022490"/>
    </source>
</evidence>
<feature type="domain" description="CTLH" evidence="8">
    <location>
        <begin position="105"/>
        <end position="152"/>
    </location>
</feature>
<protein>
    <submittedName>
        <fullName evidence="9">WD repeat-containing protein 26-like</fullName>
    </submittedName>
</protein>
<dbReference type="FunFam" id="2.130.10.10:FF:000087">
    <property type="entry name" value="WD repeat-containing protein 26 homolog"/>
    <property type="match status" value="1"/>
</dbReference>
<organism evidence="9 10">
    <name type="scientific">Gossypium australe</name>
    <dbReference type="NCBI Taxonomy" id="47621"/>
    <lineage>
        <taxon>Eukaryota</taxon>
        <taxon>Viridiplantae</taxon>
        <taxon>Streptophyta</taxon>
        <taxon>Embryophyta</taxon>
        <taxon>Tracheophyta</taxon>
        <taxon>Spermatophyta</taxon>
        <taxon>Magnoliopsida</taxon>
        <taxon>eudicotyledons</taxon>
        <taxon>Gunneridae</taxon>
        <taxon>Pentapetalae</taxon>
        <taxon>rosids</taxon>
        <taxon>malvids</taxon>
        <taxon>Malvales</taxon>
        <taxon>Malvaceae</taxon>
        <taxon>Malvoideae</taxon>
        <taxon>Gossypium</taxon>
    </lineage>
</organism>
<evidence type="ECO:0000256" key="4">
    <source>
        <dbReference type="ARBA" id="ARBA00022737"/>
    </source>
</evidence>
<dbReference type="InterPro" id="IPR019775">
    <property type="entry name" value="WD40_repeat_CS"/>
</dbReference>
<proteinExistence type="predicted"/>
<name>A0A5B6UE73_9ROSI</name>
<dbReference type="AlphaFoldDB" id="A0A5B6UE73"/>
<evidence type="ECO:0000313" key="9">
    <source>
        <dbReference type="EMBL" id="KAA3456089.1"/>
    </source>
</evidence>
<dbReference type="PROSITE" id="PS50294">
    <property type="entry name" value="WD_REPEATS_REGION"/>
    <property type="match status" value="3"/>
</dbReference>
<dbReference type="PROSITE" id="PS50082">
    <property type="entry name" value="WD_REPEATS_2"/>
    <property type="match status" value="3"/>
</dbReference>